<dbReference type="GO" id="GO:0004725">
    <property type="term" value="F:protein tyrosine phosphatase activity"/>
    <property type="evidence" value="ECO:0007669"/>
    <property type="project" value="UniProtKB-EC"/>
</dbReference>
<keyword evidence="3 6" id="KW-0378">Hydrolase</keyword>
<organism evidence="6 7">
    <name type="scientific">Spiribacter pallidus</name>
    <dbReference type="NCBI Taxonomy" id="1987936"/>
    <lineage>
        <taxon>Bacteria</taxon>
        <taxon>Pseudomonadati</taxon>
        <taxon>Pseudomonadota</taxon>
        <taxon>Gammaproteobacteria</taxon>
        <taxon>Chromatiales</taxon>
        <taxon>Ectothiorhodospiraceae</taxon>
        <taxon>Spiribacter</taxon>
    </lineage>
</organism>
<comment type="similarity">
    <text evidence="1">Belongs to the low molecular weight phosphotyrosine protein phosphatase family.</text>
</comment>
<evidence type="ECO:0000313" key="7">
    <source>
        <dbReference type="Proteomes" id="UP001556709"/>
    </source>
</evidence>
<evidence type="ECO:0000256" key="1">
    <source>
        <dbReference type="ARBA" id="ARBA00011063"/>
    </source>
</evidence>
<keyword evidence="4" id="KW-0904">Protein phosphatase</keyword>
<keyword evidence="7" id="KW-1185">Reference proteome</keyword>
<dbReference type="RefSeq" id="WP_367958471.1">
    <property type="nucleotide sequence ID" value="NZ_JBAKFK010000002.1"/>
</dbReference>
<accession>A0ABV3TCD3</accession>
<dbReference type="EC" id="3.1.3.48" evidence="2"/>
<proteinExistence type="inferred from homology"/>
<dbReference type="EMBL" id="JBAKFM010000002">
    <property type="protein sequence ID" value="MEX0469279.1"/>
    <property type="molecule type" value="Genomic_DNA"/>
</dbReference>
<protein>
    <recommendedName>
        <fullName evidence="2">protein-tyrosine-phosphatase</fullName>
        <ecNumber evidence="2">3.1.3.48</ecNumber>
    </recommendedName>
</protein>
<dbReference type="PANTHER" id="PTHR11717">
    <property type="entry name" value="LOW MOLECULAR WEIGHT PROTEIN TYROSINE PHOSPHATASE"/>
    <property type="match status" value="1"/>
</dbReference>
<comment type="caution">
    <text evidence="6">The sequence shown here is derived from an EMBL/GenBank/DDBJ whole genome shotgun (WGS) entry which is preliminary data.</text>
</comment>
<dbReference type="Gene3D" id="3.40.50.2300">
    <property type="match status" value="1"/>
</dbReference>
<name>A0ABV3TCD3_9GAMM</name>
<dbReference type="Proteomes" id="UP001556709">
    <property type="component" value="Unassembled WGS sequence"/>
</dbReference>
<dbReference type="PANTHER" id="PTHR11717:SF7">
    <property type="entry name" value="LOW MOLECULAR WEIGHT PHOSPHOTYROSINE PROTEIN PHOSPHATASE"/>
    <property type="match status" value="1"/>
</dbReference>
<evidence type="ECO:0000256" key="4">
    <source>
        <dbReference type="ARBA" id="ARBA00022912"/>
    </source>
</evidence>
<dbReference type="InterPro" id="IPR017867">
    <property type="entry name" value="Tyr_phospatase_low_mol_wt"/>
</dbReference>
<reference evidence="6 7" key="1">
    <citation type="submission" date="2024-02" db="EMBL/GenBank/DDBJ databases">
        <title>New especies of Spiribacter isolated from saline water.</title>
        <authorList>
            <person name="Leon M.J."/>
            <person name="De La Haba R."/>
            <person name="Sanchez-Porro C."/>
            <person name="Ventosa A."/>
        </authorList>
    </citation>
    <scope>NUCLEOTIDE SEQUENCE [LARGE SCALE GENOMIC DNA]</scope>
    <source>
        <strain evidence="7">ag22IC6-390</strain>
    </source>
</reference>
<feature type="domain" description="Phosphotyrosine protein phosphatase I" evidence="5">
    <location>
        <begin position="5"/>
        <end position="154"/>
    </location>
</feature>
<evidence type="ECO:0000256" key="2">
    <source>
        <dbReference type="ARBA" id="ARBA00013064"/>
    </source>
</evidence>
<dbReference type="PRINTS" id="PR00719">
    <property type="entry name" value="LMWPTPASE"/>
</dbReference>
<dbReference type="InterPro" id="IPR036196">
    <property type="entry name" value="Ptyr_pPase_sf"/>
</dbReference>
<evidence type="ECO:0000313" key="6">
    <source>
        <dbReference type="EMBL" id="MEX0469279.1"/>
    </source>
</evidence>
<sequence>MTDQVKVLFVCMGNICRSPTAEGVFRHKLMQAGLDGYIHTDSAGTHDYHIGRPPDARSVEEARSRGINISDLRARQVDRFDFEFFDHILAMDAANLEYLTAMAPAAHRERLDPLLGYAPQLGTQWVPDPYFGGRHGFRQVYDLIDPAAEGLLESIRSRYSLPVPAS</sequence>
<dbReference type="SMART" id="SM00226">
    <property type="entry name" value="LMWPc"/>
    <property type="match status" value="1"/>
</dbReference>
<dbReference type="CDD" id="cd16343">
    <property type="entry name" value="LMWPTP"/>
    <property type="match status" value="1"/>
</dbReference>
<dbReference type="SUPFAM" id="SSF52788">
    <property type="entry name" value="Phosphotyrosine protein phosphatases I"/>
    <property type="match status" value="1"/>
</dbReference>
<dbReference type="InterPro" id="IPR023485">
    <property type="entry name" value="Ptyr_pPase"/>
</dbReference>
<evidence type="ECO:0000259" key="5">
    <source>
        <dbReference type="SMART" id="SM00226"/>
    </source>
</evidence>
<gene>
    <name evidence="6" type="ORF">V6X73_06030</name>
</gene>
<evidence type="ECO:0000256" key="3">
    <source>
        <dbReference type="ARBA" id="ARBA00022801"/>
    </source>
</evidence>
<dbReference type="InterPro" id="IPR050438">
    <property type="entry name" value="LMW_PTPase"/>
</dbReference>
<dbReference type="Pfam" id="PF01451">
    <property type="entry name" value="LMWPc"/>
    <property type="match status" value="1"/>
</dbReference>